<dbReference type="Proteomes" id="UP000288216">
    <property type="component" value="Unassembled WGS sequence"/>
</dbReference>
<reference evidence="8 9" key="1">
    <citation type="journal article" date="2018" name="Nat. Ecol. Evol.">
        <title>Shark genomes provide insights into elasmobranch evolution and the origin of vertebrates.</title>
        <authorList>
            <person name="Hara Y"/>
            <person name="Yamaguchi K"/>
            <person name="Onimaru K"/>
            <person name="Kadota M"/>
            <person name="Koyanagi M"/>
            <person name="Keeley SD"/>
            <person name="Tatsumi K"/>
            <person name="Tanaka K"/>
            <person name="Motone F"/>
            <person name="Kageyama Y"/>
            <person name="Nozu R"/>
            <person name="Adachi N"/>
            <person name="Nishimura O"/>
            <person name="Nakagawa R"/>
            <person name="Tanegashima C"/>
            <person name="Kiyatake I"/>
            <person name="Matsumoto R"/>
            <person name="Murakumo K"/>
            <person name="Nishida K"/>
            <person name="Terakita A"/>
            <person name="Kuratani S"/>
            <person name="Sato K"/>
            <person name="Hyodo S Kuraku.S."/>
        </authorList>
    </citation>
    <scope>NUCLEOTIDE SEQUENCE [LARGE SCALE GENOMIC DNA]</scope>
</reference>
<evidence type="ECO:0000256" key="5">
    <source>
        <dbReference type="ARBA" id="ARBA00023136"/>
    </source>
</evidence>
<dbReference type="GO" id="GO:0016020">
    <property type="term" value="C:membrane"/>
    <property type="evidence" value="ECO:0007669"/>
    <property type="project" value="UniProtKB-SubCell"/>
</dbReference>
<feature type="compositionally biased region" description="Basic and acidic residues" evidence="6">
    <location>
        <begin position="152"/>
        <end position="165"/>
    </location>
</feature>
<gene>
    <name evidence="8" type="ORF">scyTo_0014124</name>
</gene>
<keyword evidence="9" id="KW-1185">Reference proteome</keyword>
<evidence type="ECO:0000256" key="4">
    <source>
        <dbReference type="ARBA" id="ARBA00022989"/>
    </source>
</evidence>
<accession>A0A401NGX9</accession>
<comment type="similarity">
    <text evidence="2">Belongs to the UPF0389 family.</text>
</comment>
<name>A0A401NGX9_SCYTO</name>
<evidence type="ECO:0000256" key="7">
    <source>
        <dbReference type="SAM" id="Phobius"/>
    </source>
</evidence>
<comment type="subcellular location">
    <subcellularLocation>
        <location evidence="1">Membrane</location>
        <topology evidence="1">Single-pass membrane protein</topology>
    </subcellularLocation>
</comment>
<feature type="transmembrane region" description="Helical" evidence="7">
    <location>
        <begin position="111"/>
        <end position="130"/>
    </location>
</feature>
<keyword evidence="3 7" id="KW-0812">Transmembrane</keyword>
<evidence type="ECO:0000256" key="3">
    <source>
        <dbReference type="ARBA" id="ARBA00022692"/>
    </source>
</evidence>
<evidence type="ECO:0008006" key="10">
    <source>
        <dbReference type="Google" id="ProtNLM"/>
    </source>
</evidence>
<feature type="region of interest" description="Disordered" evidence="6">
    <location>
        <begin position="146"/>
        <end position="165"/>
    </location>
</feature>
<organism evidence="8 9">
    <name type="scientific">Scyliorhinus torazame</name>
    <name type="common">Cloudy catshark</name>
    <name type="synonym">Catulus torazame</name>
    <dbReference type="NCBI Taxonomy" id="75743"/>
    <lineage>
        <taxon>Eukaryota</taxon>
        <taxon>Metazoa</taxon>
        <taxon>Chordata</taxon>
        <taxon>Craniata</taxon>
        <taxon>Vertebrata</taxon>
        <taxon>Chondrichthyes</taxon>
        <taxon>Elasmobranchii</taxon>
        <taxon>Galeomorphii</taxon>
        <taxon>Galeoidea</taxon>
        <taxon>Carcharhiniformes</taxon>
        <taxon>Scyliorhinidae</taxon>
        <taxon>Scyliorhinus</taxon>
    </lineage>
</organism>
<protein>
    <recommendedName>
        <fullName evidence="10">Protein FAM162B</fullName>
    </recommendedName>
</protein>
<sequence length="165" mass="18039">MWSYWGAAAAGGLSLALRSNRGRLVAWGWQPRRWVGSKPEEGKSPEGGGSATPAKAGAEGRPAFKLPGCKPSAFHKKMLVWSGRFKREEDIPPVVSFAMIDAARNNVRVKVSYAMVVLTIVACIATIISGKKAADRHESLTAMNMAKKARWKKESEQEAEVTKRK</sequence>
<comment type="caution">
    <text evidence="8">The sequence shown here is derived from an EMBL/GenBank/DDBJ whole genome shotgun (WGS) entry which is preliminary data.</text>
</comment>
<dbReference type="OrthoDB" id="8193498at2759"/>
<dbReference type="PANTHER" id="PTHR13674:SF5">
    <property type="entry name" value="UPF0389 PROTEIN CG9231"/>
    <property type="match status" value="1"/>
</dbReference>
<dbReference type="AlphaFoldDB" id="A0A401NGX9"/>
<evidence type="ECO:0000313" key="9">
    <source>
        <dbReference type="Proteomes" id="UP000288216"/>
    </source>
</evidence>
<dbReference type="Pfam" id="PF06388">
    <property type="entry name" value="DUF1075"/>
    <property type="match status" value="1"/>
</dbReference>
<evidence type="ECO:0000256" key="1">
    <source>
        <dbReference type="ARBA" id="ARBA00004167"/>
    </source>
</evidence>
<keyword evidence="4 7" id="KW-1133">Transmembrane helix</keyword>
<dbReference type="OMA" id="GMCNKLP"/>
<dbReference type="InterPro" id="IPR009432">
    <property type="entry name" value="DUF1075"/>
</dbReference>
<dbReference type="EMBL" id="BFAA01007466">
    <property type="protein sequence ID" value="GCB60183.1"/>
    <property type="molecule type" value="Genomic_DNA"/>
</dbReference>
<keyword evidence="5 7" id="KW-0472">Membrane</keyword>
<evidence type="ECO:0000313" key="8">
    <source>
        <dbReference type="EMBL" id="GCB60183.1"/>
    </source>
</evidence>
<proteinExistence type="inferred from homology"/>
<dbReference type="STRING" id="75743.A0A401NGX9"/>
<dbReference type="PANTHER" id="PTHR13674">
    <property type="entry name" value="GROWTH AND TRANSFORMATION-DEPENDENT PROTEIN"/>
    <property type="match status" value="1"/>
</dbReference>
<evidence type="ECO:0000256" key="6">
    <source>
        <dbReference type="SAM" id="MobiDB-lite"/>
    </source>
</evidence>
<evidence type="ECO:0000256" key="2">
    <source>
        <dbReference type="ARBA" id="ARBA00007363"/>
    </source>
</evidence>
<feature type="region of interest" description="Disordered" evidence="6">
    <location>
        <begin position="35"/>
        <end position="62"/>
    </location>
</feature>